<dbReference type="OrthoDB" id="2654453at2759"/>
<dbReference type="PANTHER" id="PTHR22838:SF0">
    <property type="entry name" value="WD REPEAT-CONTAINING PROTEIN 26"/>
    <property type="match status" value="1"/>
</dbReference>
<evidence type="ECO:0000313" key="4">
    <source>
        <dbReference type="EMBL" id="KIK12191.1"/>
    </source>
</evidence>
<dbReference type="SMART" id="SM00320">
    <property type="entry name" value="WD40"/>
    <property type="match status" value="5"/>
</dbReference>
<evidence type="ECO:0000313" key="5">
    <source>
        <dbReference type="Proteomes" id="UP000054018"/>
    </source>
</evidence>
<evidence type="ECO:0000256" key="1">
    <source>
        <dbReference type="ARBA" id="ARBA00022574"/>
    </source>
</evidence>
<keyword evidence="3" id="KW-1133">Transmembrane helix</keyword>
<gene>
    <name evidence="4" type="ORF">PISMIDRAFT_121315</name>
</gene>
<evidence type="ECO:0000256" key="2">
    <source>
        <dbReference type="ARBA" id="ARBA00022737"/>
    </source>
</evidence>
<organism evidence="4 5">
    <name type="scientific">Pisolithus microcarpus 441</name>
    <dbReference type="NCBI Taxonomy" id="765257"/>
    <lineage>
        <taxon>Eukaryota</taxon>
        <taxon>Fungi</taxon>
        <taxon>Dikarya</taxon>
        <taxon>Basidiomycota</taxon>
        <taxon>Agaricomycotina</taxon>
        <taxon>Agaricomycetes</taxon>
        <taxon>Agaricomycetidae</taxon>
        <taxon>Boletales</taxon>
        <taxon>Sclerodermatineae</taxon>
        <taxon>Pisolithaceae</taxon>
        <taxon>Pisolithus</taxon>
    </lineage>
</organism>
<keyword evidence="2" id="KW-0677">Repeat</keyword>
<dbReference type="SUPFAM" id="SSF50978">
    <property type="entry name" value="WD40 repeat-like"/>
    <property type="match status" value="1"/>
</dbReference>
<protein>
    <recommendedName>
        <fullName evidence="6">WD40 repeat-like protein</fullName>
    </recommendedName>
</protein>
<dbReference type="Gene3D" id="2.130.10.10">
    <property type="entry name" value="YVTN repeat-like/Quinoprotein amine dehydrogenase"/>
    <property type="match status" value="1"/>
</dbReference>
<dbReference type="Proteomes" id="UP000054018">
    <property type="component" value="Unassembled WGS sequence"/>
</dbReference>
<dbReference type="InterPro" id="IPR015943">
    <property type="entry name" value="WD40/YVTN_repeat-like_dom_sf"/>
</dbReference>
<evidence type="ECO:0000256" key="3">
    <source>
        <dbReference type="SAM" id="Phobius"/>
    </source>
</evidence>
<feature type="transmembrane region" description="Helical" evidence="3">
    <location>
        <begin position="353"/>
        <end position="377"/>
    </location>
</feature>
<dbReference type="STRING" id="765257.A0A0C9Y5A9"/>
<keyword evidence="3" id="KW-0472">Membrane</keyword>
<reference evidence="4 5" key="1">
    <citation type="submission" date="2014-04" db="EMBL/GenBank/DDBJ databases">
        <authorList>
            <consortium name="DOE Joint Genome Institute"/>
            <person name="Kuo A."/>
            <person name="Kohler A."/>
            <person name="Costa M.D."/>
            <person name="Nagy L.G."/>
            <person name="Floudas D."/>
            <person name="Copeland A."/>
            <person name="Barry K.W."/>
            <person name="Cichocki N."/>
            <person name="Veneault-Fourrey C."/>
            <person name="LaButti K."/>
            <person name="Lindquist E.A."/>
            <person name="Lipzen A."/>
            <person name="Lundell T."/>
            <person name="Morin E."/>
            <person name="Murat C."/>
            <person name="Sun H."/>
            <person name="Tunlid A."/>
            <person name="Henrissat B."/>
            <person name="Grigoriev I.V."/>
            <person name="Hibbett D.S."/>
            <person name="Martin F."/>
            <person name="Nordberg H.P."/>
            <person name="Cantor M.N."/>
            <person name="Hua S.X."/>
        </authorList>
    </citation>
    <scope>NUCLEOTIDE SEQUENCE [LARGE SCALE GENOMIC DNA]</scope>
    <source>
        <strain evidence="4 5">441</strain>
    </source>
</reference>
<evidence type="ECO:0008006" key="6">
    <source>
        <dbReference type="Google" id="ProtNLM"/>
    </source>
</evidence>
<dbReference type="InterPro" id="IPR036322">
    <property type="entry name" value="WD40_repeat_dom_sf"/>
</dbReference>
<dbReference type="PANTHER" id="PTHR22838">
    <property type="entry name" value="WD REPEAT PROTEIN 26-RELATED"/>
    <property type="match status" value="1"/>
</dbReference>
<proteinExistence type="predicted"/>
<dbReference type="EMBL" id="KN834107">
    <property type="protein sequence ID" value="KIK12191.1"/>
    <property type="molecule type" value="Genomic_DNA"/>
</dbReference>
<sequence>MSLKRFLRFHSNKYTLECRLSGHNDAILCLAVSNNRKTLASGGCDGLRLWDLEKRVEVRQPSQTRNPQDPITCIAWLTPKDNSKELLCGGTGLGLLFIWSKRGYEFEETSARRIGTGQEVMAISCDTSEIGMRVLTATRDKRVQAWALDSRYNLSSIFSVELLTTVPRAVYSYGADVIVFGMYNGEIHTLRSKDDVVLATKSTGRMMGGIAVDPTRTFFVIDNAANGFSLHHVDDAICMKTFDTKPTKTFPKQVALAEEAMVVVGGGENGLVYVFDRTTGQAIQTLQHSNGGRVQTVTTHNTGNIHLILAATSSNEMETRISVWRKEACTQPKPERRGELKLLSMVRQVLQTVAQLVTVVVIALLAIQMMVSTLLWARRPKFKI</sequence>
<keyword evidence="5" id="KW-1185">Reference proteome</keyword>
<accession>A0A0C9Y5A9</accession>
<keyword evidence="3" id="KW-0812">Transmembrane</keyword>
<dbReference type="HOGENOM" id="CLU_042559_1_0_1"/>
<dbReference type="InterPro" id="IPR001680">
    <property type="entry name" value="WD40_rpt"/>
</dbReference>
<reference evidence="5" key="2">
    <citation type="submission" date="2015-01" db="EMBL/GenBank/DDBJ databases">
        <title>Evolutionary Origins and Diversification of the Mycorrhizal Mutualists.</title>
        <authorList>
            <consortium name="DOE Joint Genome Institute"/>
            <consortium name="Mycorrhizal Genomics Consortium"/>
            <person name="Kohler A."/>
            <person name="Kuo A."/>
            <person name="Nagy L.G."/>
            <person name="Floudas D."/>
            <person name="Copeland A."/>
            <person name="Barry K.W."/>
            <person name="Cichocki N."/>
            <person name="Veneault-Fourrey C."/>
            <person name="LaButti K."/>
            <person name="Lindquist E.A."/>
            <person name="Lipzen A."/>
            <person name="Lundell T."/>
            <person name="Morin E."/>
            <person name="Murat C."/>
            <person name="Riley R."/>
            <person name="Ohm R."/>
            <person name="Sun H."/>
            <person name="Tunlid A."/>
            <person name="Henrissat B."/>
            <person name="Grigoriev I.V."/>
            <person name="Hibbett D.S."/>
            <person name="Martin F."/>
        </authorList>
    </citation>
    <scope>NUCLEOTIDE SEQUENCE [LARGE SCALE GENOMIC DNA]</scope>
    <source>
        <strain evidence="5">441</strain>
    </source>
</reference>
<dbReference type="InterPro" id="IPR051350">
    <property type="entry name" value="WD_repeat-ST_regulator"/>
</dbReference>
<keyword evidence="1" id="KW-0853">WD repeat</keyword>
<dbReference type="Pfam" id="PF00400">
    <property type="entry name" value="WD40"/>
    <property type="match status" value="1"/>
</dbReference>
<dbReference type="AlphaFoldDB" id="A0A0C9Y5A9"/>
<name>A0A0C9Y5A9_9AGAM</name>